<protein>
    <submittedName>
        <fullName evidence="1">Uncharacterized protein</fullName>
    </submittedName>
</protein>
<accession>A0A0A8YCU1</accession>
<dbReference type="EMBL" id="GBRH01274525">
    <property type="protein sequence ID" value="JAD23370.1"/>
    <property type="molecule type" value="Transcribed_RNA"/>
</dbReference>
<reference evidence="1" key="2">
    <citation type="journal article" date="2015" name="Data Brief">
        <title>Shoot transcriptome of the giant reed, Arundo donax.</title>
        <authorList>
            <person name="Barrero R.A."/>
            <person name="Guerrero F.D."/>
            <person name="Moolhuijzen P."/>
            <person name="Goolsby J.A."/>
            <person name="Tidwell J."/>
            <person name="Bellgard S.E."/>
            <person name="Bellgard M.I."/>
        </authorList>
    </citation>
    <scope>NUCLEOTIDE SEQUENCE</scope>
    <source>
        <tissue evidence="1">Shoot tissue taken approximately 20 cm above the soil surface</tissue>
    </source>
</reference>
<reference evidence="1" key="1">
    <citation type="submission" date="2014-09" db="EMBL/GenBank/DDBJ databases">
        <authorList>
            <person name="Magalhaes I.L.F."/>
            <person name="Oliveira U."/>
            <person name="Santos F.R."/>
            <person name="Vidigal T.H.D.A."/>
            <person name="Brescovit A.D."/>
            <person name="Santos A.J."/>
        </authorList>
    </citation>
    <scope>NUCLEOTIDE SEQUENCE</scope>
    <source>
        <tissue evidence="1">Shoot tissue taken approximately 20 cm above the soil surface</tissue>
    </source>
</reference>
<organism evidence="1">
    <name type="scientific">Arundo donax</name>
    <name type="common">Giant reed</name>
    <name type="synonym">Donax arundinaceus</name>
    <dbReference type="NCBI Taxonomy" id="35708"/>
    <lineage>
        <taxon>Eukaryota</taxon>
        <taxon>Viridiplantae</taxon>
        <taxon>Streptophyta</taxon>
        <taxon>Embryophyta</taxon>
        <taxon>Tracheophyta</taxon>
        <taxon>Spermatophyta</taxon>
        <taxon>Magnoliopsida</taxon>
        <taxon>Liliopsida</taxon>
        <taxon>Poales</taxon>
        <taxon>Poaceae</taxon>
        <taxon>PACMAD clade</taxon>
        <taxon>Arundinoideae</taxon>
        <taxon>Arundineae</taxon>
        <taxon>Arundo</taxon>
    </lineage>
</organism>
<sequence>MLRHFRDCDEIFLVNQKLQCASSKCSSDGQLEKLQKLSLRSRPTSCSLVKCQDTRGRSSSSKSS</sequence>
<name>A0A0A8YCU1_ARUDO</name>
<proteinExistence type="predicted"/>
<evidence type="ECO:0000313" key="1">
    <source>
        <dbReference type="EMBL" id="JAD23370.1"/>
    </source>
</evidence>
<dbReference type="AlphaFoldDB" id="A0A0A8YCU1"/>